<gene>
    <name evidence="5" type="ORF">GGD89_002096</name>
</gene>
<dbReference type="SUPFAM" id="SSF55785">
    <property type="entry name" value="PYP-like sensor domain (PAS domain)"/>
    <property type="match status" value="6"/>
</dbReference>
<organism evidence="5 6">
    <name type="scientific">Roseospira visakhapatnamensis</name>
    <dbReference type="NCBI Taxonomy" id="390880"/>
    <lineage>
        <taxon>Bacteria</taxon>
        <taxon>Pseudomonadati</taxon>
        <taxon>Pseudomonadota</taxon>
        <taxon>Alphaproteobacteria</taxon>
        <taxon>Rhodospirillales</taxon>
        <taxon>Rhodospirillaceae</taxon>
        <taxon>Roseospira</taxon>
    </lineage>
</organism>
<dbReference type="CDD" id="cd00130">
    <property type="entry name" value="PAS"/>
    <property type="match status" value="5"/>
</dbReference>
<accession>A0A7W6W9Z3</accession>
<dbReference type="InterPro" id="IPR043128">
    <property type="entry name" value="Rev_trsase/Diguanyl_cyclase"/>
</dbReference>
<dbReference type="NCBIfam" id="TIGR00254">
    <property type="entry name" value="GGDEF"/>
    <property type="match status" value="1"/>
</dbReference>
<dbReference type="PANTHER" id="PTHR44757">
    <property type="entry name" value="DIGUANYLATE CYCLASE DGCP"/>
    <property type="match status" value="1"/>
</dbReference>
<feature type="domain" description="PAC" evidence="3">
    <location>
        <begin position="477"/>
        <end position="527"/>
    </location>
</feature>
<name>A0A7W6W9Z3_9PROT</name>
<dbReference type="Gene3D" id="3.30.450.20">
    <property type="entry name" value="PAS domain"/>
    <property type="match status" value="6"/>
</dbReference>
<evidence type="ECO:0000313" key="6">
    <source>
        <dbReference type="Proteomes" id="UP000554286"/>
    </source>
</evidence>
<dbReference type="CDD" id="cd01949">
    <property type="entry name" value="GGDEF"/>
    <property type="match status" value="1"/>
</dbReference>
<evidence type="ECO:0000259" key="3">
    <source>
        <dbReference type="PROSITE" id="PS50113"/>
    </source>
</evidence>
<dbReference type="SMART" id="SM00086">
    <property type="entry name" value="PAC"/>
    <property type="match status" value="5"/>
</dbReference>
<evidence type="ECO:0000313" key="5">
    <source>
        <dbReference type="EMBL" id="MBB4266464.1"/>
    </source>
</evidence>
<dbReference type="InterPro" id="IPR001610">
    <property type="entry name" value="PAC"/>
</dbReference>
<dbReference type="PROSITE" id="PS50113">
    <property type="entry name" value="PAC"/>
    <property type="match status" value="1"/>
</dbReference>
<dbReference type="Pfam" id="PF00990">
    <property type="entry name" value="GGDEF"/>
    <property type="match status" value="1"/>
</dbReference>
<comment type="caution">
    <text evidence="5">The sequence shown here is derived from an EMBL/GenBank/DDBJ whole genome shotgun (WGS) entry which is preliminary data.</text>
</comment>
<dbReference type="InterPro" id="IPR035965">
    <property type="entry name" value="PAS-like_dom_sf"/>
</dbReference>
<feature type="domain" description="GGDEF" evidence="4">
    <location>
        <begin position="800"/>
        <end position="927"/>
    </location>
</feature>
<dbReference type="InterPro" id="IPR029787">
    <property type="entry name" value="Nucleotide_cyclase"/>
</dbReference>
<dbReference type="SMART" id="SM00267">
    <property type="entry name" value="GGDEF"/>
    <property type="match status" value="1"/>
</dbReference>
<dbReference type="Gene3D" id="3.30.70.270">
    <property type="match status" value="1"/>
</dbReference>
<dbReference type="AlphaFoldDB" id="A0A7W6W9Z3"/>
<reference evidence="5 6" key="1">
    <citation type="submission" date="2020-08" db="EMBL/GenBank/DDBJ databases">
        <title>Genome sequencing of Purple Non-Sulfur Bacteria from various extreme environments.</title>
        <authorList>
            <person name="Mayer M."/>
        </authorList>
    </citation>
    <scope>NUCLEOTIDE SEQUENCE [LARGE SCALE GENOMIC DNA]</scope>
    <source>
        <strain evidence="5 6">JA131</strain>
    </source>
</reference>
<dbReference type="EMBL" id="JACIGK010000014">
    <property type="protein sequence ID" value="MBB4266464.1"/>
    <property type="molecule type" value="Genomic_DNA"/>
</dbReference>
<evidence type="ECO:0000259" key="4">
    <source>
        <dbReference type="PROSITE" id="PS50887"/>
    </source>
</evidence>
<dbReference type="SUPFAM" id="SSF55073">
    <property type="entry name" value="Nucleotide cyclase"/>
    <property type="match status" value="1"/>
</dbReference>
<evidence type="ECO:0000256" key="1">
    <source>
        <dbReference type="SAM" id="MobiDB-lite"/>
    </source>
</evidence>
<dbReference type="RefSeq" id="WP_184044929.1">
    <property type="nucleotide sequence ID" value="NZ_JACIGK010000014.1"/>
</dbReference>
<dbReference type="Pfam" id="PF13426">
    <property type="entry name" value="PAS_9"/>
    <property type="match status" value="2"/>
</dbReference>
<dbReference type="PANTHER" id="PTHR44757:SF2">
    <property type="entry name" value="BIOFILM ARCHITECTURE MAINTENANCE PROTEIN MBAA"/>
    <property type="match status" value="1"/>
</dbReference>
<feature type="compositionally biased region" description="Basic and acidic residues" evidence="1">
    <location>
        <begin position="1"/>
        <end position="16"/>
    </location>
</feature>
<feature type="region of interest" description="Disordered" evidence="1">
    <location>
        <begin position="1"/>
        <end position="24"/>
    </location>
</feature>
<dbReference type="InterPro" id="IPR000014">
    <property type="entry name" value="PAS"/>
</dbReference>
<sequence length="927" mass="101351">MSDRNGARHRDHHEPSGHAGPPVTARDAVSETILGVALNAAGDAMAIKDADLRFRFVNQALCRAVGRPAEAILGKGAWDLFPDDMADQVTRDDRVVLDTGRGMTRDLPLTAVGGGLTWVSIRTDPMMVEGRPAGVITVMRDISAPAGTERRLHGNDDLIDRFFNQGTVAVAYLDRAFAVLRVNDAFARIGGGRPEDFAGRACDARLPGFDLRPLLQQVLDTGQTVTDCAHPLWPGGRSTGDITYWDVSVQPVRDAAGMIDALILTLGEVTDRVRRDEEMRRARSLYQGLFDASSAVMLLIDPDDGRILKANEAAMNYYGYDAATLGTMSIQDINVLSEPAVWDLCQQARRRRRSLFQARHRLADGTIHDVEVNATPLDLDGRAMLFCIIHDVTERTRVEAALRASEREKALILGSVTESVVFYESSDLRIHWCNRASAESVGADTATLIGTSCYHHWSDRDAPCPECPVLESFDTQSPAECTRSTPDGRVWSLQAHPVFDDRGHLRGVVEVGRDVTEQRAAEASVARSLANLHAFFDSSRDFLTVFDEDGSIVAVNRTLETRLGWSEQVLVGQPVFTLHPRPLRADAIRCTRDLVAGATKSSTLPLLTRDGDYVPVETTVVHGTWDDRPAVFSTSRDISDLALSRQMFETTFRDNATLMLITEPDTGRVVDANHAFLATLGLSEAEVIGQTTVALGFVKDAEARGELIKAILDAGEGQPCEVSVIGRDGHLVVGQVSGRMISSGSHRYLLTMITDVTRQRALMDELEHKATHDPLTGAYNRQVADRVLDQEIRRAERLRTPLSLILVDLDHFKAVNDHFGHLTGDRVLCEVVARLSGRIRETDVLARWGGEEFLIVLPGTDAPGARQLAETLRGAVAHEPFRDAGTITLSQGVAAYLSGESVADWIARADAALYAAKATGRNRVCGD</sequence>
<keyword evidence="6" id="KW-1185">Reference proteome</keyword>
<dbReference type="PROSITE" id="PS50887">
    <property type="entry name" value="GGDEF"/>
    <property type="match status" value="1"/>
</dbReference>
<proteinExistence type="predicted"/>
<dbReference type="InterPro" id="IPR052155">
    <property type="entry name" value="Biofilm_reg_signaling"/>
</dbReference>
<evidence type="ECO:0000259" key="2">
    <source>
        <dbReference type="PROSITE" id="PS50112"/>
    </source>
</evidence>
<feature type="domain" description="PAS" evidence="2">
    <location>
        <begin position="644"/>
        <end position="693"/>
    </location>
</feature>
<protein>
    <submittedName>
        <fullName evidence="5">Diguanylate cyclase (GGDEF)-like protein/PAS domain S-box-containing protein</fullName>
    </submittedName>
</protein>
<dbReference type="InterPro" id="IPR000700">
    <property type="entry name" value="PAS-assoc_C"/>
</dbReference>
<dbReference type="GO" id="GO:0003824">
    <property type="term" value="F:catalytic activity"/>
    <property type="evidence" value="ECO:0007669"/>
    <property type="project" value="UniProtKB-ARBA"/>
</dbReference>
<feature type="domain" description="PAS" evidence="2">
    <location>
        <begin position="528"/>
        <end position="580"/>
    </location>
</feature>
<dbReference type="NCBIfam" id="TIGR00229">
    <property type="entry name" value="sensory_box"/>
    <property type="match status" value="4"/>
</dbReference>
<dbReference type="InterPro" id="IPR013656">
    <property type="entry name" value="PAS_4"/>
</dbReference>
<dbReference type="Proteomes" id="UP000554286">
    <property type="component" value="Unassembled WGS sequence"/>
</dbReference>
<dbReference type="SMART" id="SM00091">
    <property type="entry name" value="PAS"/>
    <property type="match status" value="6"/>
</dbReference>
<feature type="domain" description="PAS" evidence="2">
    <location>
        <begin position="30"/>
        <end position="100"/>
    </location>
</feature>
<dbReference type="PROSITE" id="PS50112">
    <property type="entry name" value="PAS"/>
    <property type="match status" value="3"/>
</dbReference>
<dbReference type="Pfam" id="PF08448">
    <property type="entry name" value="PAS_4"/>
    <property type="match status" value="4"/>
</dbReference>
<dbReference type="FunFam" id="3.30.70.270:FF:000001">
    <property type="entry name" value="Diguanylate cyclase domain protein"/>
    <property type="match status" value="1"/>
</dbReference>
<dbReference type="InterPro" id="IPR000160">
    <property type="entry name" value="GGDEF_dom"/>
</dbReference>